<dbReference type="InterPro" id="IPR043502">
    <property type="entry name" value="DNA/RNA_pol_sf"/>
</dbReference>
<comment type="similarity">
    <text evidence="1">Belongs to the bacterial reverse transcriptase family.</text>
</comment>
<dbReference type="InterPro" id="IPR043128">
    <property type="entry name" value="Rev_trsase/Diguanyl_cyclase"/>
</dbReference>
<dbReference type="Gene3D" id="3.30.70.270">
    <property type="match status" value="1"/>
</dbReference>
<dbReference type="CDD" id="cd01651">
    <property type="entry name" value="RT_G2_intron"/>
    <property type="match status" value="1"/>
</dbReference>
<protein>
    <submittedName>
        <fullName evidence="3">Retron-type RNA-directed DNA polymerase</fullName>
    </submittedName>
</protein>
<reference evidence="4" key="1">
    <citation type="submission" date="2017-01" db="EMBL/GenBank/DDBJ databases">
        <title>Genome Analysis of Deinococcus marmoris KOPRI26562.</title>
        <authorList>
            <person name="Kim J.H."/>
            <person name="Oh H.-M."/>
        </authorList>
    </citation>
    <scope>NUCLEOTIDE SEQUENCE [LARGE SCALE GENOMIC DNA]</scope>
    <source>
        <strain evidence="4">PAMC 26633</strain>
    </source>
</reference>
<evidence type="ECO:0000259" key="2">
    <source>
        <dbReference type="PROSITE" id="PS50878"/>
    </source>
</evidence>
<feature type="domain" description="Reverse transcriptase" evidence="2">
    <location>
        <begin position="1"/>
        <end position="201"/>
    </location>
</feature>
<keyword evidence="3" id="KW-0808">Transferase</keyword>
<evidence type="ECO:0000256" key="1">
    <source>
        <dbReference type="ARBA" id="ARBA00034120"/>
    </source>
</evidence>
<keyword evidence="3" id="KW-0695">RNA-directed DNA polymerase</keyword>
<dbReference type="PANTHER" id="PTHR34047">
    <property type="entry name" value="NUCLEAR INTRON MATURASE 1, MITOCHONDRIAL-RELATED"/>
    <property type="match status" value="1"/>
</dbReference>
<accession>A0A226X9X4</accession>
<evidence type="ECO:0000313" key="4">
    <source>
        <dbReference type="Proteomes" id="UP000214720"/>
    </source>
</evidence>
<dbReference type="InterPro" id="IPR000477">
    <property type="entry name" value="RT_dom"/>
</dbReference>
<dbReference type="SUPFAM" id="SSF56672">
    <property type="entry name" value="DNA/RNA polymerases"/>
    <property type="match status" value="1"/>
</dbReference>
<gene>
    <name evidence="3" type="ORF">BSU04_05150</name>
</gene>
<sequence>MNTTFTTVLTVSDPVAVLTRQALRSVWKGIMYRGGQWVLDVDVRKYFDSIDQAKLRELLARRVTDGVVRRLIDKWLKAGVLDNGQLSYPEFGTPQGGVISPCLANVFLHYVLDEWFAAQVQPRLRGPSTLVRFADDFVVILAHKDDAERVLRVLEKRLGKYGLELHPDKTQMIDFRFKPQSDHDDHQEPLATTFNFLGFTHVWVTSEKGRAMVRQLTAKDRVARTLKAIRRVRRSMRTRPLRDQHQRLCRMLKGHYAYFGISGNYERLATLPHQVARIWRKWLSRRSNERSMPRVAFTKILNLFPLPQPRIVHRYAKP</sequence>
<dbReference type="Proteomes" id="UP000214720">
    <property type="component" value="Unassembled WGS sequence"/>
</dbReference>
<dbReference type="PROSITE" id="PS50878">
    <property type="entry name" value="RT_POL"/>
    <property type="match status" value="1"/>
</dbReference>
<comment type="caution">
    <text evidence="3">The sequence shown here is derived from an EMBL/GenBank/DDBJ whole genome shotgun (WGS) entry which is preliminary data.</text>
</comment>
<proteinExistence type="inferred from homology"/>
<organism evidence="3 4">
    <name type="scientific">Caballeronia sordidicola</name>
    <name type="common">Burkholderia sordidicola</name>
    <dbReference type="NCBI Taxonomy" id="196367"/>
    <lineage>
        <taxon>Bacteria</taxon>
        <taxon>Pseudomonadati</taxon>
        <taxon>Pseudomonadota</taxon>
        <taxon>Betaproteobacteria</taxon>
        <taxon>Burkholderiales</taxon>
        <taxon>Burkholderiaceae</taxon>
        <taxon>Caballeronia</taxon>
    </lineage>
</organism>
<dbReference type="AlphaFoldDB" id="A0A226X9X4"/>
<dbReference type="InterPro" id="IPR051083">
    <property type="entry name" value="GrpII_Intron_Splice-Mob/Def"/>
</dbReference>
<dbReference type="EMBL" id="MTHB01000031">
    <property type="protein sequence ID" value="OXC79790.1"/>
    <property type="molecule type" value="Genomic_DNA"/>
</dbReference>
<dbReference type="Pfam" id="PF00078">
    <property type="entry name" value="RVT_1"/>
    <property type="match status" value="1"/>
</dbReference>
<dbReference type="GO" id="GO:0003964">
    <property type="term" value="F:RNA-directed DNA polymerase activity"/>
    <property type="evidence" value="ECO:0007669"/>
    <property type="project" value="UniProtKB-KW"/>
</dbReference>
<name>A0A226X9X4_CABSO</name>
<evidence type="ECO:0000313" key="3">
    <source>
        <dbReference type="EMBL" id="OXC79790.1"/>
    </source>
</evidence>
<dbReference type="PANTHER" id="PTHR34047:SF8">
    <property type="entry name" value="PROTEIN YKFC"/>
    <property type="match status" value="1"/>
</dbReference>
<keyword evidence="3" id="KW-0548">Nucleotidyltransferase</keyword>